<protein>
    <submittedName>
        <fullName evidence="4">SRPBCC domain-containing protein</fullName>
    </submittedName>
</protein>
<reference evidence="4 5" key="1">
    <citation type="submission" date="2022-05" db="EMBL/GenBank/DDBJ databases">
        <title>Microbulbifer sp. nov., isolated from sponge.</title>
        <authorList>
            <person name="Gao L."/>
        </authorList>
    </citation>
    <scope>NUCLEOTIDE SEQUENCE [LARGE SCALE GENOMIC DNA]</scope>
    <source>
        <strain evidence="4 5">MI-G</strain>
    </source>
</reference>
<feature type="region of interest" description="Disordered" evidence="2">
    <location>
        <begin position="113"/>
        <end position="135"/>
    </location>
</feature>
<comment type="similarity">
    <text evidence="1">Belongs to the AHA1 family.</text>
</comment>
<dbReference type="SUPFAM" id="SSF55961">
    <property type="entry name" value="Bet v1-like"/>
    <property type="match status" value="1"/>
</dbReference>
<dbReference type="EMBL" id="CP098023">
    <property type="protein sequence ID" value="WKD49678.1"/>
    <property type="molecule type" value="Genomic_DNA"/>
</dbReference>
<organism evidence="4 5">
    <name type="scientific">Microbulbifer spongiae</name>
    <dbReference type="NCBI Taxonomy" id="2944933"/>
    <lineage>
        <taxon>Bacteria</taxon>
        <taxon>Pseudomonadati</taxon>
        <taxon>Pseudomonadota</taxon>
        <taxon>Gammaproteobacteria</taxon>
        <taxon>Cellvibrionales</taxon>
        <taxon>Microbulbiferaceae</taxon>
        <taxon>Microbulbifer</taxon>
    </lineage>
</organism>
<evidence type="ECO:0000256" key="2">
    <source>
        <dbReference type="SAM" id="MobiDB-lite"/>
    </source>
</evidence>
<dbReference type="Pfam" id="PF08327">
    <property type="entry name" value="AHSA1"/>
    <property type="match status" value="1"/>
</dbReference>
<evidence type="ECO:0000256" key="1">
    <source>
        <dbReference type="ARBA" id="ARBA00006817"/>
    </source>
</evidence>
<dbReference type="InterPro" id="IPR013538">
    <property type="entry name" value="ASHA1/2-like_C"/>
</dbReference>
<dbReference type="Gene3D" id="3.30.530.20">
    <property type="match status" value="1"/>
</dbReference>
<feature type="domain" description="Activator of Hsp90 ATPase homologue 1/2-like C-terminal" evidence="3">
    <location>
        <begin position="31"/>
        <end position="153"/>
    </location>
</feature>
<dbReference type="Proteomes" id="UP001321520">
    <property type="component" value="Chromosome"/>
</dbReference>
<proteinExistence type="inferred from homology"/>
<accession>A0ABY9E9I5</accession>
<name>A0ABY9E9I5_9GAMM</name>
<evidence type="ECO:0000259" key="3">
    <source>
        <dbReference type="Pfam" id="PF08327"/>
    </source>
</evidence>
<dbReference type="InterPro" id="IPR023393">
    <property type="entry name" value="START-like_dom_sf"/>
</dbReference>
<dbReference type="RefSeq" id="WP_301415530.1">
    <property type="nucleotide sequence ID" value="NZ_CP098023.1"/>
</dbReference>
<sequence length="156" mass="17322">MANYSFAFVIETKEQYMTHSEQITIETVVGVPPAVAWKAFNSPDAITQWNQASPDWHCPSADVDLRRGGRLVTRMEARDGCFGFDYSGTFEEVDAPNAVTLRLGDDRRTRTTFEADGDGTRVGTGFDAEAPNPSDIQRDSWQAILDSYAAYVERTG</sequence>
<evidence type="ECO:0000313" key="5">
    <source>
        <dbReference type="Proteomes" id="UP001321520"/>
    </source>
</evidence>
<evidence type="ECO:0000313" key="4">
    <source>
        <dbReference type="EMBL" id="WKD49678.1"/>
    </source>
</evidence>
<keyword evidence="5" id="KW-1185">Reference proteome</keyword>
<gene>
    <name evidence="4" type="ORF">M8T91_17585</name>
</gene>